<evidence type="ECO:0000256" key="1">
    <source>
        <dbReference type="SAM" id="MobiDB-lite"/>
    </source>
</evidence>
<accession>A0A9P5PZT8</accession>
<organism evidence="2 3">
    <name type="scientific">Rhodocollybia butyracea</name>
    <dbReference type="NCBI Taxonomy" id="206335"/>
    <lineage>
        <taxon>Eukaryota</taxon>
        <taxon>Fungi</taxon>
        <taxon>Dikarya</taxon>
        <taxon>Basidiomycota</taxon>
        <taxon>Agaricomycotina</taxon>
        <taxon>Agaricomycetes</taxon>
        <taxon>Agaricomycetidae</taxon>
        <taxon>Agaricales</taxon>
        <taxon>Marasmiineae</taxon>
        <taxon>Omphalotaceae</taxon>
        <taxon>Rhodocollybia</taxon>
    </lineage>
</organism>
<evidence type="ECO:0000313" key="2">
    <source>
        <dbReference type="EMBL" id="KAF9071270.1"/>
    </source>
</evidence>
<feature type="region of interest" description="Disordered" evidence="1">
    <location>
        <begin position="108"/>
        <end position="127"/>
    </location>
</feature>
<keyword evidence="3" id="KW-1185">Reference proteome</keyword>
<reference evidence="2" key="1">
    <citation type="submission" date="2020-11" db="EMBL/GenBank/DDBJ databases">
        <authorList>
            <consortium name="DOE Joint Genome Institute"/>
            <person name="Ahrendt S."/>
            <person name="Riley R."/>
            <person name="Andreopoulos W."/>
            <person name="Labutti K."/>
            <person name="Pangilinan J."/>
            <person name="Ruiz-Duenas F.J."/>
            <person name="Barrasa J.M."/>
            <person name="Sanchez-Garcia M."/>
            <person name="Camarero S."/>
            <person name="Miyauchi S."/>
            <person name="Serrano A."/>
            <person name="Linde D."/>
            <person name="Babiker R."/>
            <person name="Drula E."/>
            <person name="Ayuso-Fernandez I."/>
            <person name="Pacheco R."/>
            <person name="Padilla G."/>
            <person name="Ferreira P."/>
            <person name="Barriuso J."/>
            <person name="Kellner H."/>
            <person name="Castanera R."/>
            <person name="Alfaro M."/>
            <person name="Ramirez L."/>
            <person name="Pisabarro A.G."/>
            <person name="Kuo A."/>
            <person name="Tritt A."/>
            <person name="Lipzen A."/>
            <person name="He G."/>
            <person name="Yan M."/>
            <person name="Ng V."/>
            <person name="Cullen D."/>
            <person name="Martin F."/>
            <person name="Rosso M.-N."/>
            <person name="Henrissat B."/>
            <person name="Hibbett D."/>
            <person name="Martinez A.T."/>
            <person name="Grigoriev I.V."/>
        </authorList>
    </citation>
    <scope>NUCLEOTIDE SEQUENCE</scope>
    <source>
        <strain evidence="2">AH 40177</strain>
    </source>
</reference>
<name>A0A9P5PZT8_9AGAR</name>
<comment type="caution">
    <text evidence="2">The sequence shown here is derived from an EMBL/GenBank/DDBJ whole genome shotgun (WGS) entry which is preliminary data.</text>
</comment>
<feature type="compositionally biased region" description="Polar residues" evidence="1">
    <location>
        <begin position="110"/>
        <end position="126"/>
    </location>
</feature>
<proteinExistence type="predicted"/>
<protein>
    <submittedName>
        <fullName evidence="2">Uncharacterized protein</fullName>
    </submittedName>
</protein>
<evidence type="ECO:0000313" key="3">
    <source>
        <dbReference type="Proteomes" id="UP000772434"/>
    </source>
</evidence>
<dbReference type="Proteomes" id="UP000772434">
    <property type="component" value="Unassembled WGS sequence"/>
</dbReference>
<sequence length="273" mass="30815">MGFFQNPYYCFKWRHVDILRSVQLLSSVVHHGSEQVSLELAKTHPNTRRILKEYPDDKTRSEPVITILSHSSFPSNSNSTCFPTSRPAPKLARFQSIGCWAQEQARRASPTGTERLSAKSSGNGMKSSRRIVLEPEPFLADQLSRGPTTSSPVFLHRRLSTSLHTRIPISTMNPISTCFAAASGKASKVGTYQRLGLCNNRSKNLGKVFQFGVKGEGNDKSGFWWMRSEEYDECAYIEGECEWDGWVFALREFECGGYIRGIQRQGEVDTVYR</sequence>
<dbReference type="AlphaFoldDB" id="A0A9P5PZT8"/>
<dbReference type="EMBL" id="JADNRY010000034">
    <property type="protein sequence ID" value="KAF9071270.1"/>
    <property type="molecule type" value="Genomic_DNA"/>
</dbReference>
<gene>
    <name evidence="2" type="ORF">BDP27DRAFT_1362046</name>
</gene>